<dbReference type="EMBL" id="NPIC01000007">
    <property type="protein sequence ID" value="RDL34644.1"/>
    <property type="molecule type" value="Genomic_DNA"/>
</dbReference>
<dbReference type="SUPFAM" id="SSF56784">
    <property type="entry name" value="HAD-like"/>
    <property type="match status" value="1"/>
</dbReference>
<sequence>MSTPTYPPSRPRPFILDFDGTITTKDTISTIFQLAISRQASLGRDFTKAHESIISNYATDFSHHEKNYRPLKQDRNTLGKEINYYRGLRPVEIKSFDRVSASGIFGGIGDEEWIGLGKKAVRDGDVVVRNGFRKFRERVEGSEAGVWGIISVNFSKGFVQGVVEAGGGNVDGVEILTNTPDERGVLQGPKIERSDLNGQVVATSDDKLAAMKALLQLWGENGSLGKCGLDGIAPVYVGDSGTDIECLTEDGIIGIIIRDDGHGNVDWSGLEFSHVKEFRETDGGGAKKIYWARDYLEILDSPLFK</sequence>
<dbReference type="GeneID" id="43600621"/>
<evidence type="ECO:0008006" key="3">
    <source>
        <dbReference type="Google" id="ProtNLM"/>
    </source>
</evidence>
<dbReference type="AlphaFoldDB" id="A0A370THH0"/>
<dbReference type="PANTHER" id="PTHR28181:SF1">
    <property type="entry name" value="COLD TOLERANCE PROTEIN 1"/>
    <property type="match status" value="1"/>
</dbReference>
<reference evidence="1 2" key="1">
    <citation type="journal article" date="2018" name="IMA Fungus">
        <title>IMA Genome-F 9: Draft genome sequence of Annulohypoxylon stygium, Aspergillus mulundensis, Berkeleyomyces basicola (syn. Thielaviopsis basicola), Ceratocystis smalleyi, two Cercospora beticola strains, Coleophoma cylindrospora, Fusarium fracticaudum, Phialophora cf. hyalina, and Morchella septimelata.</title>
        <authorList>
            <person name="Wingfield B.D."/>
            <person name="Bills G.F."/>
            <person name="Dong Y."/>
            <person name="Huang W."/>
            <person name="Nel W.J."/>
            <person name="Swalarsk-Parry B.S."/>
            <person name="Vaghefi N."/>
            <person name="Wilken P.M."/>
            <person name="An Z."/>
            <person name="de Beer Z.W."/>
            <person name="De Vos L."/>
            <person name="Chen L."/>
            <person name="Duong T.A."/>
            <person name="Gao Y."/>
            <person name="Hammerbacher A."/>
            <person name="Kikkert J.R."/>
            <person name="Li Y."/>
            <person name="Li H."/>
            <person name="Li K."/>
            <person name="Li Q."/>
            <person name="Liu X."/>
            <person name="Ma X."/>
            <person name="Naidoo K."/>
            <person name="Pethybridge S.J."/>
            <person name="Sun J."/>
            <person name="Steenkamp E.T."/>
            <person name="van der Nest M.A."/>
            <person name="van Wyk S."/>
            <person name="Wingfield M.J."/>
            <person name="Xiong C."/>
            <person name="Yue Q."/>
            <person name="Zhang X."/>
        </authorList>
    </citation>
    <scope>NUCLEOTIDE SEQUENCE [LARGE SCALE GENOMIC DNA]</scope>
    <source>
        <strain evidence="1 2">BP 5553</strain>
    </source>
</reference>
<dbReference type="RefSeq" id="XP_031867626.1">
    <property type="nucleotide sequence ID" value="XM_032016395.1"/>
</dbReference>
<dbReference type="Proteomes" id="UP000254866">
    <property type="component" value="Unassembled WGS sequence"/>
</dbReference>
<dbReference type="Gene3D" id="3.40.50.1000">
    <property type="entry name" value="HAD superfamily/HAD-like"/>
    <property type="match status" value="1"/>
</dbReference>
<name>A0A370THH0_9HELO</name>
<evidence type="ECO:0000313" key="1">
    <source>
        <dbReference type="EMBL" id="RDL34644.1"/>
    </source>
</evidence>
<dbReference type="InterPro" id="IPR050849">
    <property type="entry name" value="HAD-like_hydrolase_phosphatase"/>
</dbReference>
<dbReference type="STRING" id="2656787.A0A370THH0"/>
<organism evidence="1 2">
    <name type="scientific">Venustampulla echinocandica</name>
    <dbReference type="NCBI Taxonomy" id="2656787"/>
    <lineage>
        <taxon>Eukaryota</taxon>
        <taxon>Fungi</taxon>
        <taxon>Dikarya</taxon>
        <taxon>Ascomycota</taxon>
        <taxon>Pezizomycotina</taxon>
        <taxon>Leotiomycetes</taxon>
        <taxon>Helotiales</taxon>
        <taxon>Pleuroascaceae</taxon>
        <taxon>Venustampulla</taxon>
    </lineage>
</organism>
<accession>A0A370THH0</accession>
<protein>
    <recommendedName>
        <fullName evidence="3">HAD-like protein</fullName>
    </recommendedName>
</protein>
<dbReference type="InterPro" id="IPR023214">
    <property type="entry name" value="HAD_sf"/>
</dbReference>
<evidence type="ECO:0000313" key="2">
    <source>
        <dbReference type="Proteomes" id="UP000254866"/>
    </source>
</evidence>
<dbReference type="InterPro" id="IPR036412">
    <property type="entry name" value="HAD-like_sf"/>
</dbReference>
<gene>
    <name evidence="1" type="ORF">BP5553_07772</name>
</gene>
<dbReference type="OrthoDB" id="10255128at2759"/>
<proteinExistence type="predicted"/>
<comment type="caution">
    <text evidence="1">The sequence shown here is derived from an EMBL/GenBank/DDBJ whole genome shotgun (WGS) entry which is preliminary data.</text>
</comment>
<dbReference type="PANTHER" id="PTHR28181">
    <property type="entry name" value="UPF0655 PROTEIN YCR015C"/>
    <property type="match status" value="1"/>
</dbReference>
<keyword evidence="2" id="KW-1185">Reference proteome</keyword>